<dbReference type="Proteomes" id="UP000825933">
    <property type="component" value="Unassembled WGS sequence"/>
</dbReference>
<organism evidence="1 2">
    <name type="scientific">Methanobacterium spitsbergense</name>
    <dbReference type="NCBI Taxonomy" id="2874285"/>
    <lineage>
        <taxon>Archaea</taxon>
        <taxon>Methanobacteriati</taxon>
        <taxon>Methanobacteriota</taxon>
        <taxon>Methanomada group</taxon>
        <taxon>Methanobacteria</taxon>
        <taxon>Methanobacteriales</taxon>
        <taxon>Methanobacteriaceae</taxon>
        <taxon>Methanobacterium</taxon>
    </lineage>
</organism>
<dbReference type="AlphaFoldDB" id="A0A8T5UUN8"/>
<evidence type="ECO:0008006" key="3">
    <source>
        <dbReference type="Google" id="ProtNLM"/>
    </source>
</evidence>
<dbReference type="EMBL" id="JAIOUQ010000003">
    <property type="protein sequence ID" value="MBZ2164910.1"/>
    <property type="molecule type" value="Genomic_DNA"/>
</dbReference>
<accession>A0A8T5UUN8</accession>
<name>A0A8T5UUN8_9EURY</name>
<proteinExistence type="predicted"/>
<keyword evidence="2" id="KW-1185">Reference proteome</keyword>
<sequence length="135" mass="16476">MIGDRVYKILRSKKHHNRDKISLCLYFTEIKNIFRTYNEKTSTKRLEQLLNKFNNIPKLLQKFIAKKIILDFTRLTHYTRDPLINKTSNHVENYYRQTDPEQIKTKYKTKTGILSYLKLKMQNWTQKHRKKINTQ</sequence>
<evidence type="ECO:0000313" key="2">
    <source>
        <dbReference type="Proteomes" id="UP000825933"/>
    </source>
</evidence>
<evidence type="ECO:0000313" key="1">
    <source>
        <dbReference type="EMBL" id="MBZ2164910.1"/>
    </source>
</evidence>
<gene>
    <name evidence="1" type="ORF">K8N75_02440</name>
</gene>
<reference evidence="2" key="1">
    <citation type="journal article" date="2022" name="Microbiol. Resour. Announc.">
        <title>Draft Genome Sequence of a Methanogenic Archaeon from West Spitsbergen Permafrost.</title>
        <authorList>
            <person name="Trubitsyn V."/>
            <person name="Rivkina E."/>
            <person name="Shcherbakova V."/>
        </authorList>
    </citation>
    <scope>NUCLEOTIDE SEQUENCE [LARGE SCALE GENOMIC DNA]</scope>
    <source>
        <strain evidence="2">VT</strain>
    </source>
</reference>
<dbReference type="RefSeq" id="WP_223790556.1">
    <property type="nucleotide sequence ID" value="NZ_JAIOUQ010000003.1"/>
</dbReference>
<comment type="caution">
    <text evidence="1">The sequence shown here is derived from an EMBL/GenBank/DDBJ whole genome shotgun (WGS) entry which is preliminary data.</text>
</comment>
<protein>
    <recommendedName>
        <fullName evidence="3">Transposase</fullName>
    </recommendedName>
</protein>